<evidence type="ECO:0000256" key="6">
    <source>
        <dbReference type="ARBA" id="ARBA00022989"/>
    </source>
</evidence>
<feature type="domain" description="GOLD" evidence="11">
    <location>
        <begin position="31"/>
        <end position="119"/>
    </location>
</feature>
<dbReference type="GO" id="GO:0005737">
    <property type="term" value="C:cytoplasm"/>
    <property type="evidence" value="ECO:0007669"/>
    <property type="project" value="GOC"/>
</dbReference>
<dbReference type="SMART" id="SM01190">
    <property type="entry name" value="EMP24_GP25L"/>
    <property type="match status" value="1"/>
</dbReference>
<keyword evidence="5" id="KW-0813">Transport</keyword>
<comment type="subcellular location">
    <subcellularLocation>
        <location evidence="1 8">Membrane</location>
        <topology evidence="1 8">Single-pass type I membrane protein</topology>
    </subcellularLocation>
</comment>
<evidence type="ECO:0000256" key="2">
    <source>
        <dbReference type="ARBA" id="ARBA00007104"/>
    </source>
</evidence>
<evidence type="ECO:0000256" key="9">
    <source>
        <dbReference type="SAM" id="Phobius"/>
    </source>
</evidence>
<evidence type="ECO:0000256" key="3">
    <source>
        <dbReference type="ARBA" id="ARBA00022692"/>
    </source>
</evidence>
<comment type="similarity">
    <text evidence="2 8">Belongs to the EMP24/GP25L family.</text>
</comment>
<dbReference type="InterPro" id="IPR009038">
    <property type="entry name" value="GOLD_dom"/>
</dbReference>
<evidence type="ECO:0000313" key="12">
    <source>
        <dbReference type="EMBL" id="CUS23442.1"/>
    </source>
</evidence>
<evidence type="ECO:0000256" key="10">
    <source>
        <dbReference type="SAM" id="SignalP"/>
    </source>
</evidence>
<keyword evidence="13" id="KW-1185">Reference proteome</keyword>
<feature type="transmembrane region" description="Helical" evidence="9">
    <location>
        <begin position="180"/>
        <end position="199"/>
    </location>
</feature>
<dbReference type="GO" id="GO:0016020">
    <property type="term" value="C:membrane"/>
    <property type="evidence" value="ECO:0007669"/>
    <property type="project" value="UniProtKB-SubCell"/>
</dbReference>
<evidence type="ECO:0000256" key="7">
    <source>
        <dbReference type="ARBA" id="ARBA00023136"/>
    </source>
</evidence>
<reference evidence="13" key="1">
    <citation type="submission" date="2015-10" db="EMBL/GenBank/DDBJ databases">
        <authorList>
            <person name="Devillers H."/>
        </authorList>
    </citation>
    <scope>NUCLEOTIDE SEQUENCE [LARGE SCALE GENOMIC DNA]</scope>
</reference>
<dbReference type="InterPro" id="IPR015720">
    <property type="entry name" value="Emp24-like"/>
</dbReference>
<organism evidence="12 13">
    <name type="scientific">Lachancea quebecensis</name>
    <dbReference type="NCBI Taxonomy" id="1654605"/>
    <lineage>
        <taxon>Eukaryota</taxon>
        <taxon>Fungi</taxon>
        <taxon>Dikarya</taxon>
        <taxon>Ascomycota</taxon>
        <taxon>Saccharomycotina</taxon>
        <taxon>Saccharomycetes</taxon>
        <taxon>Saccharomycetales</taxon>
        <taxon>Saccharomycetaceae</taxon>
        <taxon>Lachancea</taxon>
    </lineage>
</organism>
<dbReference type="AlphaFoldDB" id="A0A0P1KUL8"/>
<gene>
    <name evidence="12" type="ORF">LAQU0_S10e00474g</name>
</gene>
<dbReference type="Pfam" id="PF01105">
    <property type="entry name" value="EMP24_GP25L"/>
    <property type="match status" value="1"/>
</dbReference>
<name>A0A0P1KUL8_9SACH</name>
<keyword evidence="5" id="KW-0931">ER-Golgi transport</keyword>
<dbReference type="EMBL" id="LN890547">
    <property type="protein sequence ID" value="CUS23442.1"/>
    <property type="molecule type" value="Genomic_DNA"/>
</dbReference>
<dbReference type="GO" id="GO:0006888">
    <property type="term" value="P:endoplasmic reticulum to Golgi vesicle-mediated transport"/>
    <property type="evidence" value="ECO:0007669"/>
    <property type="project" value="UniProtKB-ARBA"/>
</dbReference>
<keyword evidence="3 8" id="KW-0812">Transmembrane</keyword>
<accession>A0A0P1KUL8</accession>
<evidence type="ECO:0000256" key="5">
    <source>
        <dbReference type="ARBA" id="ARBA00022892"/>
    </source>
</evidence>
<evidence type="ECO:0000256" key="4">
    <source>
        <dbReference type="ARBA" id="ARBA00022729"/>
    </source>
</evidence>
<proteinExistence type="inferred from homology"/>
<evidence type="ECO:0000313" key="13">
    <source>
        <dbReference type="Proteomes" id="UP000236544"/>
    </source>
</evidence>
<evidence type="ECO:0000256" key="1">
    <source>
        <dbReference type="ARBA" id="ARBA00004479"/>
    </source>
</evidence>
<feature type="chain" id="PRO_5006066518" evidence="10">
    <location>
        <begin position="19"/>
        <end position="209"/>
    </location>
</feature>
<evidence type="ECO:0000259" key="11">
    <source>
        <dbReference type="PROSITE" id="PS50866"/>
    </source>
</evidence>
<evidence type="ECO:0000256" key="8">
    <source>
        <dbReference type="RuleBase" id="RU003827"/>
    </source>
</evidence>
<dbReference type="Proteomes" id="UP000236544">
    <property type="component" value="Unassembled WGS sequence"/>
</dbReference>
<protein>
    <submittedName>
        <fullName evidence="12">LAQU0S10e00474g1_1</fullName>
    </submittedName>
</protein>
<keyword evidence="7 9" id="KW-0472">Membrane</keyword>
<dbReference type="PROSITE" id="PS50866">
    <property type="entry name" value="GOLD"/>
    <property type="match status" value="1"/>
</dbReference>
<sequence>MQFSILPLLCVFFSTCLALRFDITASSNPEPVCVRDFINEGQLVVVRIETDGSVGDGQVLNLVIRDSNGNEPRRSKDISGTTNIAFHASRSGALDICFENHLQVHGRSLKRSVELDVETGSQARDWNKIQSSEKLKPVEVELRRIEELTDEIVDELGYLKAREERLRDTNESTNRRVRNFSLMVICVLVSLGAWQINYLRNYFKAKHII</sequence>
<feature type="signal peptide" evidence="10">
    <location>
        <begin position="1"/>
        <end position="18"/>
    </location>
</feature>
<dbReference type="PANTHER" id="PTHR22811">
    <property type="entry name" value="TRANSMEMBRANE EMP24 DOMAIN-CONTAINING PROTEIN"/>
    <property type="match status" value="1"/>
</dbReference>
<dbReference type="OrthoDB" id="759142at2759"/>
<keyword evidence="6 9" id="KW-1133">Transmembrane helix</keyword>
<keyword evidence="4 10" id="KW-0732">Signal</keyword>